<comment type="caution">
    <text evidence="2">The sequence shown here is derived from an EMBL/GenBank/DDBJ whole genome shotgun (WGS) entry which is preliminary data.</text>
</comment>
<feature type="non-terminal residue" evidence="2">
    <location>
        <position position="1"/>
    </location>
</feature>
<feature type="compositionally biased region" description="Polar residues" evidence="1">
    <location>
        <begin position="1"/>
        <end position="41"/>
    </location>
</feature>
<evidence type="ECO:0000313" key="3">
    <source>
        <dbReference type="Proteomes" id="UP000258309"/>
    </source>
</evidence>
<organism evidence="2 3">
    <name type="scientific">Scytalidium lignicola</name>
    <name type="common">Hyphomycete</name>
    <dbReference type="NCBI Taxonomy" id="5539"/>
    <lineage>
        <taxon>Eukaryota</taxon>
        <taxon>Fungi</taxon>
        <taxon>Dikarya</taxon>
        <taxon>Ascomycota</taxon>
        <taxon>Pezizomycotina</taxon>
        <taxon>Leotiomycetes</taxon>
        <taxon>Leotiomycetes incertae sedis</taxon>
        <taxon>Scytalidium</taxon>
    </lineage>
</organism>
<protein>
    <submittedName>
        <fullName evidence="2">Uncharacterized protein</fullName>
    </submittedName>
</protein>
<gene>
    <name evidence="2" type="ORF">B7463_g11898</name>
</gene>
<reference evidence="2 3" key="1">
    <citation type="submission" date="2018-05" db="EMBL/GenBank/DDBJ databases">
        <title>Draft genome sequence of Scytalidium lignicola DSM 105466, a ubiquitous saprotrophic fungus.</title>
        <authorList>
            <person name="Buettner E."/>
            <person name="Gebauer A.M."/>
            <person name="Hofrichter M."/>
            <person name="Liers C."/>
            <person name="Kellner H."/>
        </authorList>
    </citation>
    <scope>NUCLEOTIDE SEQUENCE [LARGE SCALE GENOMIC DNA]</scope>
    <source>
        <strain evidence="2 3">DSM 105466</strain>
    </source>
</reference>
<dbReference type="EMBL" id="NCSJ02000447">
    <property type="protein sequence ID" value="RFU24436.1"/>
    <property type="molecule type" value="Genomic_DNA"/>
</dbReference>
<proteinExistence type="predicted"/>
<dbReference type="AlphaFoldDB" id="A0A3E2GTM1"/>
<sequence>MDPQRGSQQAAIPAQTSLSVPHTLRLSDSCSPNPFLSSTTGPAAPPQTPLLVPHTPQFSDTLSPSSLLSSTKKAKKQILVDNILRQLIDPASLVDPESTIKAIQDQLFNAALPPIPTLAPSSLVYEDEALELFSLRAGEPGLFDEIKPISTPQYLIDNLQRISCVTSPRRCKQSEEFSRMIIDQILVSALYEENEAQGHGKGKGQSNADDPDEPAKLQLVHEMPILKEVLHEGEKKMLSGYVDYTIWYDIRDKKSLATNLVIVEAKRAPLSLSAMAQLAAYMGVIHTTRKEKGKQNCLVYGLLSDGKNFVFSRINNDGVFRSSQVLDWMHPVQRDKIYTIMRFLLRAAALSSPSTSPIKDAGKRKVMVESFSSPARAELFDYGCGCSSFDDDDDVNQMEQMDEAE</sequence>
<evidence type="ECO:0000256" key="1">
    <source>
        <dbReference type="SAM" id="MobiDB-lite"/>
    </source>
</evidence>
<evidence type="ECO:0000313" key="2">
    <source>
        <dbReference type="EMBL" id="RFU24436.1"/>
    </source>
</evidence>
<dbReference type="Proteomes" id="UP000258309">
    <property type="component" value="Unassembled WGS sequence"/>
</dbReference>
<name>A0A3E2GTM1_SCYLI</name>
<accession>A0A3E2GTM1</accession>
<dbReference type="OrthoDB" id="2103397at2759"/>
<feature type="non-terminal residue" evidence="2">
    <location>
        <position position="405"/>
    </location>
</feature>
<keyword evidence="3" id="KW-1185">Reference proteome</keyword>
<feature type="region of interest" description="Disordered" evidence="1">
    <location>
        <begin position="1"/>
        <end position="66"/>
    </location>
</feature>
<dbReference type="STRING" id="5539.A0A3E2GTM1"/>